<dbReference type="EMBL" id="QOQF01000024">
    <property type="protein sequence ID" value="RCL76099.1"/>
    <property type="molecule type" value="Genomic_DNA"/>
</dbReference>
<keyword evidence="2 4" id="KW-0378">Hydrolase</keyword>
<accession>A0A368DWA8</accession>
<evidence type="ECO:0000256" key="2">
    <source>
        <dbReference type="ARBA" id="ARBA00022801"/>
    </source>
</evidence>
<feature type="compositionally biased region" description="Polar residues" evidence="5">
    <location>
        <begin position="10"/>
        <end position="27"/>
    </location>
</feature>
<dbReference type="GO" id="GO:0006508">
    <property type="term" value="P:proteolysis"/>
    <property type="evidence" value="ECO:0007669"/>
    <property type="project" value="UniProtKB-KW"/>
</dbReference>
<keyword evidence="1 4" id="KW-0645">Protease</keyword>
<evidence type="ECO:0000313" key="8">
    <source>
        <dbReference type="Proteomes" id="UP000252132"/>
    </source>
</evidence>
<feature type="region of interest" description="Disordered" evidence="5">
    <location>
        <begin position="1"/>
        <end position="30"/>
    </location>
</feature>
<name>A0A368DWA8_9PROT</name>
<feature type="domain" description="Peptidase S8/S53" evidence="6">
    <location>
        <begin position="127"/>
        <end position="373"/>
    </location>
</feature>
<feature type="active site" description="Charge relay system" evidence="4">
    <location>
        <position position="325"/>
    </location>
</feature>
<keyword evidence="3 4" id="KW-0720">Serine protease</keyword>
<sequence length="390" mass="41468">MPQPQPTPQPSANSYDYSLGTPSTRSNADNRLRDLRQAGGILEKFQDLGSRPSPADSCTISIDFTKPGAPVATYCPTSTQIPTTSLPVATTDTGVAALWDSGWSGKNVKVALVDDFFGSTLPGGAPGVVTHGDSTRAIVAQMAPEADIGIQNISLIFSGSGNQIIRELDNRAKGAYDALETSSHFIVNSSFAYDPYRRLSVGVQIDQNVFDGYVTTQLTQPGFLKMMRPAADSNSYDEKMLFVLSAGNSGSKCSTGIDQCRISARALVELRKTETDAGDRVIYVGALEDGQNVMASYSFVAGKLKNDFIVAHDNVWQPGDAKGTSFSTPRVTGAATLLRHKFPNLDGPALKQVILQTADDLGATGVDEVFGHGKLNVPNAMSPIGKVTPR</sequence>
<dbReference type="PROSITE" id="PS51892">
    <property type="entry name" value="SUBTILASE"/>
    <property type="match status" value="1"/>
</dbReference>
<dbReference type="Pfam" id="PF00082">
    <property type="entry name" value="Peptidase_S8"/>
    <property type="match status" value="1"/>
</dbReference>
<reference evidence="7 8" key="1">
    <citation type="journal article" date="2018" name="Microbiome">
        <title>Fine metagenomic profile of the Mediterranean stratified and mixed water columns revealed by assembly and recruitment.</title>
        <authorList>
            <person name="Haro-Moreno J.M."/>
            <person name="Lopez-Perez M."/>
            <person name="De La Torre J.R."/>
            <person name="Picazo A."/>
            <person name="Camacho A."/>
            <person name="Rodriguez-Valera F."/>
        </authorList>
    </citation>
    <scope>NUCLEOTIDE SEQUENCE [LARGE SCALE GENOMIC DNA]</scope>
    <source>
        <strain evidence="7">MED-G55</strain>
    </source>
</reference>
<dbReference type="SUPFAM" id="SSF52743">
    <property type="entry name" value="Subtilisin-like"/>
    <property type="match status" value="1"/>
</dbReference>
<dbReference type="Gene3D" id="3.40.50.200">
    <property type="entry name" value="Peptidase S8/S53 domain"/>
    <property type="match status" value="1"/>
</dbReference>
<comment type="similarity">
    <text evidence="4">Belongs to the peptidase S8 family.</text>
</comment>
<evidence type="ECO:0000313" key="7">
    <source>
        <dbReference type="EMBL" id="RCL76099.1"/>
    </source>
</evidence>
<dbReference type="InterPro" id="IPR023828">
    <property type="entry name" value="Peptidase_S8_Ser-AS"/>
</dbReference>
<dbReference type="InterPro" id="IPR036852">
    <property type="entry name" value="Peptidase_S8/S53_dom_sf"/>
</dbReference>
<evidence type="ECO:0000256" key="3">
    <source>
        <dbReference type="ARBA" id="ARBA00022825"/>
    </source>
</evidence>
<evidence type="ECO:0000256" key="4">
    <source>
        <dbReference type="PROSITE-ProRule" id="PRU01240"/>
    </source>
</evidence>
<dbReference type="PROSITE" id="PS00138">
    <property type="entry name" value="SUBTILASE_SER"/>
    <property type="match status" value="1"/>
</dbReference>
<protein>
    <recommendedName>
        <fullName evidence="6">Peptidase S8/S53 domain-containing protein</fullName>
    </recommendedName>
</protein>
<evidence type="ECO:0000256" key="5">
    <source>
        <dbReference type="SAM" id="MobiDB-lite"/>
    </source>
</evidence>
<dbReference type="AlphaFoldDB" id="A0A368DWA8"/>
<dbReference type="GO" id="GO:0004252">
    <property type="term" value="F:serine-type endopeptidase activity"/>
    <property type="evidence" value="ECO:0007669"/>
    <property type="project" value="UniProtKB-UniRule"/>
</dbReference>
<dbReference type="Proteomes" id="UP000252132">
    <property type="component" value="Unassembled WGS sequence"/>
</dbReference>
<evidence type="ECO:0000259" key="6">
    <source>
        <dbReference type="Pfam" id="PF00082"/>
    </source>
</evidence>
<organism evidence="7 8">
    <name type="scientific">PS1 clade bacterium</name>
    <dbReference type="NCBI Taxonomy" id="2175152"/>
    <lineage>
        <taxon>Bacteria</taxon>
        <taxon>Pseudomonadati</taxon>
        <taxon>Pseudomonadota</taxon>
        <taxon>Alphaproteobacteria</taxon>
        <taxon>PS1 clade</taxon>
    </lineage>
</organism>
<proteinExistence type="inferred from homology"/>
<feature type="active site" description="Charge relay system" evidence="4">
    <location>
        <position position="131"/>
    </location>
</feature>
<gene>
    <name evidence="7" type="ORF">DBW69_05540</name>
</gene>
<evidence type="ECO:0000256" key="1">
    <source>
        <dbReference type="ARBA" id="ARBA00022670"/>
    </source>
</evidence>
<dbReference type="InterPro" id="IPR000209">
    <property type="entry name" value="Peptidase_S8/S53_dom"/>
</dbReference>
<feature type="active site" description="Charge relay system" evidence="4">
    <location>
        <position position="114"/>
    </location>
</feature>
<comment type="caution">
    <text evidence="7">The sequence shown here is derived from an EMBL/GenBank/DDBJ whole genome shotgun (WGS) entry which is preliminary data.</text>
</comment>